<dbReference type="SMART" id="SM00304">
    <property type="entry name" value="HAMP"/>
    <property type="match status" value="1"/>
</dbReference>
<dbReference type="PRINTS" id="PR00344">
    <property type="entry name" value="BCTRLSENSOR"/>
</dbReference>
<dbReference type="EC" id="2.7.13.3" evidence="3"/>
<keyword evidence="5" id="KW-0597">Phosphoprotein</keyword>
<dbReference type="Pfam" id="PF00672">
    <property type="entry name" value="HAMP"/>
    <property type="match status" value="1"/>
</dbReference>
<gene>
    <name evidence="13" type="ORF">CH341_30235</name>
</gene>
<dbReference type="PROSITE" id="PS50109">
    <property type="entry name" value="HIS_KIN"/>
    <property type="match status" value="1"/>
</dbReference>
<dbReference type="AlphaFoldDB" id="A0A327KML2"/>
<reference evidence="13 14" key="1">
    <citation type="submission" date="2017-07" db="EMBL/GenBank/DDBJ databases">
        <title>Draft Genome Sequences of Select Purple Nonsulfur Bacteria.</title>
        <authorList>
            <person name="Lasarre B."/>
            <person name="Mckinlay J.B."/>
        </authorList>
    </citation>
    <scope>NUCLEOTIDE SEQUENCE [LARGE SCALE GENOMIC DNA]</scope>
    <source>
        <strain evidence="13 14">DSM 5909</strain>
    </source>
</reference>
<dbReference type="InterPro" id="IPR005467">
    <property type="entry name" value="His_kinase_dom"/>
</dbReference>
<sequence length="403" mass="42903">MIGALVLLVLVAGAIWRFGPAGPPVGQAFELAGELAAVALPPADSSRESQQAAVEELGRRLRLDIALYDPARRRIAAVGGPLPPPDSSRDNGFIYGPGGPAWMIRLPDERWLVARPPPRHRSPVLALMAALALIAVVVAVAAFPVVRGLTRRLETLQAGVETLGAGHLAARVPVEGKDEVARLASSFNRAAARIEELVGAHRLLLANASHELRTPLARIRLGVELMKTRSDPRHSVDIERDIAELDGLIDEILLASRLDAIATPPASEEVDLLALAAEECARYDCTLDGTPVTLAGDPRLLRRMIRNLLENAERHGAPPVQVVLGTEAGRAVLTVADAGPGVPEAQREQVFTPFFRLAGDSRGAGLGLSLVRQIARLHGGDVTVAPRPDAPSCFRVELPLVRA</sequence>
<dbReference type="InterPro" id="IPR003660">
    <property type="entry name" value="HAMP_dom"/>
</dbReference>
<dbReference type="SMART" id="SM00387">
    <property type="entry name" value="HATPase_c"/>
    <property type="match status" value="1"/>
</dbReference>
<dbReference type="OrthoDB" id="9809766at2"/>
<organism evidence="13 14">
    <name type="scientific">Rhodoplanes roseus</name>
    <dbReference type="NCBI Taxonomy" id="29409"/>
    <lineage>
        <taxon>Bacteria</taxon>
        <taxon>Pseudomonadati</taxon>
        <taxon>Pseudomonadota</taxon>
        <taxon>Alphaproteobacteria</taxon>
        <taxon>Hyphomicrobiales</taxon>
        <taxon>Nitrobacteraceae</taxon>
        <taxon>Rhodoplanes</taxon>
    </lineage>
</organism>
<name>A0A327KML2_9BRAD</name>
<keyword evidence="7" id="KW-0547">Nucleotide-binding</keyword>
<keyword evidence="10" id="KW-0812">Transmembrane</keyword>
<keyword evidence="8" id="KW-0418">Kinase</keyword>
<dbReference type="PANTHER" id="PTHR44936">
    <property type="entry name" value="SENSOR PROTEIN CREC"/>
    <property type="match status" value="1"/>
</dbReference>
<dbReference type="Gene3D" id="3.30.565.10">
    <property type="entry name" value="Histidine kinase-like ATPase, C-terminal domain"/>
    <property type="match status" value="1"/>
</dbReference>
<evidence type="ECO:0000256" key="3">
    <source>
        <dbReference type="ARBA" id="ARBA00012438"/>
    </source>
</evidence>
<dbReference type="PROSITE" id="PS50885">
    <property type="entry name" value="HAMP"/>
    <property type="match status" value="1"/>
</dbReference>
<evidence type="ECO:0000256" key="4">
    <source>
        <dbReference type="ARBA" id="ARBA00022475"/>
    </source>
</evidence>
<evidence type="ECO:0000256" key="1">
    <source>
        <dbReference type="ARBA" id="ARBA00000085"/>
    </source>
</evidence>
<dbReference type="SUPFAM" id="SSF158472">
    <property type="entry name" value="HAMP domain-like"/>
    <property type="match status" value="1"/>
</dbReference>
<evidence type="ECO:0000256" key="5">
    <source>
        <dbReference type="ARBA" id="ARBA00022553"/>
    </source>
</evidence>
<dbReference type="Proteomes" id="UP000249130">
    <property type="component" value="Unassembled WGS sequence"/>
</dbReference>
<dbReference type="InterPro" id="IPR036097">
    <property type="entry name" value="HisK_dim/P_sf"/>
</dbReference>
<dbReference type="GO" id="GO:0005886">
    <property type="term" value="C:plasma membrane"/>
    <property type="evidence" value="ECO:0007669"/>
    <property type="project" value="UniProtKB-SubCell"/>
</dbReference>
<dbReference type="SUPFAM" id="SSF47384">
    <property type="entry name" value="Homodimeric domain of signal transducing histidine kinase"/>
    <property type="match status" value="1"/>
</dbReference>
<accession>A0A327KML2</accession>
<dbReference type="InterPro" id="IPR004358">
    <property type="entry name" value="Sig_transdc_His_kin-like_C"/>
</dbReference>
<evidence type="ECO:0000259" key="12">
    <source>
        <dbReference type="PROSITE" id="PS50885"/>
    </source>
</evidence>
<feature type="transmembrane region" description="Helical" evidence="10">
    <location>
        <begin position="124"/>
        <end position="146"/>
    </location>
</feature>
<keyword evidence="9" id="KW-0067">ATP-binding</keyword>
<evidence type="ECO:0000259" key="11">
    <source>
        <dbReference type="PROSITE" id="PS50109"/>
    </source>
</evidence>
<keyword evidence="14" id="KW-1185">Reference proteome</keyword>
<feature type="domain" description="HAMP" evidence="12">
    <location>
        <begin position="147"/>
        <end position="199"/>
    </location>
</feature>
<evidence type="ECO:0000256" key="10">
    <source>
        <dbReference type="SAM" id="Phobius"/>
    </source>
</evidence>
<evidence type="ECO:0000256" key="7">
    <source>
        <dbReference type="ARBA" id="ARBA00022741"/>
    </source>
</evidence>
<dbReference type="SMART" id="SM00388">
    <property type="entry name" value="HisKA"/>
    <property type="match status" value="1"/>
</dbReference>
<evidence type="ECO:0000256" key="8">
    <source>
        <dbReference type="ARBA" id="ARBA00022777"/>
    </source>
</evidence>
<dbReference type="InterPro" id="IPR003594">
    <property type="entry name" value="HATPase_dom"/>
</dbReference>
<dbReference type="EMBL" id="NPEX01000483">
    <property type="protein sequence ID" value="RAI36608.1"/>
    <property type="molecule type" value="Genomic_DNA"/>
</dbReference>
<keyword evidence="4" id="KW-1003">Cell membrane</keyword>
<comment type="caution">
    <text evidence="13">The sequence shown here is derived from an EMBL/GenBank/DDBJ whole genome shotgun (WGS) entry which is preliminary data.</text>
</comment>
<dbReference type="CDD" id="cd06225">
    <property type="entry name" value="HAMP"/>
    <property type="match status" value="1"/>
</dbReference>
<comment type="subcellular location">
    <subcellularLocation>
        <location evidence="2">Cell membrane</location>
        <topology evidence="2">Multi-pass membrane protein</topology>
    </subcellularLocation>
</comment>
<evidence type="ECO:0000313" key="13">
    <source>
        <dbReference type="EMBL" id="RAI36608.1"/>
    </source>
</evidence>
<dbReference type="InterPro" id="IPR036890">
    <property type="entry name" value="HATPase_C_sf"/>
</dbReference>
<dbReference type="Pfam" id="PF02518">
    <property type="entry name" value="HATPase_c"/>
    <property type="match status" value="1"/>
</dbReference>
<dbReference type="Gene3D" id="1.10.287.130">
    <property type="match status" value="1"/>
</dbReference>
<keyword evidence="10" id="KW-0472">Membrane</keyword>
<dbReference type="InterPro" id="IPR003661">
    <property type="entry name" value="HisK_dim/P_dom"/>
</dbReference>
<proteinExistence type="predicted"/>
<keyword evidence="10" id="KW-1133">Transmembrane helix</keyword>
<feature type="domain" description="Histidine kinase" evidence="11">
    <location>
        <begin position="207"/>
        <end position="402"/>
    </location>
</feature>
<evidence type="ECO:0000256" key="9">
    <source>
        <dbReference type="ARBA" id="ARBA00022840"/>
    </source>
</evidence>
<dbReference type="PANTHER" id="PTHR44936:SF10">
    <property type="entry name" value="SENSOR PROTEIN RSTB"/>
    <property type="match status" value="1"/>
</dbReference>
<evidence type="ECO:0000313" key="14">
    <source>
        <dbReference type="Proteomes" id="UP000249130"/>
    </source>
</evidence>
<dbReference type="CDD" id="cd00082">
    <property type="entry name" value="HisKA"/>
    <property type="match status" value="1"/>
</dbReference>
<dbReference type="InterPro" id="IPR050980">
    <property type="entry name" value="2C_sensor_his_kinase"/>
</dbReference>
<dbReference type="SUPFAM" id="SSF55874">
    <property type="entry name" value="ATPase domain of HSP90 chaperone/DNA topoisomerase II/histidine kinase"/>
    <property type="match status" value="1"/>
</dbReference>
<dbReference type="Pfam" id="PF00512">
    <property type="entry name" value="HisKA"/>
    <property type="match status" value="1"/>
</dbReference>
<comment type="catalytic activity">
    <reaction evidence="1">
        <text>ATP + protein L-histidine = ADP + protein N-phospho-L-histidine.</text>
        <dbReference type="EC" id="2.7.13.3"/>
    </reaction>
</comment>
<keyword evidence="6" id="KW-0808">Transferase</keyword>
<dbReference type="Gene3D" id="6.10.340.10">
    <property type="match status" value="1"/>
</dbReference>
<evidence type="ECO:0000256" key="2">
    <source>
        <dbReference type="ARBA" id="ARBA00004651"/>
    </source>
</evidence>
<dbReference type="GO" id="GO:0000155">
    <property type="term" value="F:phosphorelay sensor kinase activity"/>
    <property type="evidence" value="ECO:0007669"/>
    <property type="project" value="InterPro"/>
</dbReference>
<dbReference type="CDD" id="cd00075">
    <property type="entry name" value="HATPase"/>
    <property type="match status" value="1"/>
</dbReference>
<dbReference type="GO" id="GO:0005524">
    <property type="term" value="F:ATP binding"/>
    <property type="evidence" value="ECO:0007669"/>
    <property type="project" value="UniProtKB-KW"/>
</dbReference>
<protein>
    <recommendedName>
        <fullName evidence="3">histidine kinase</fullName>
        <ecNumber evidence="3">2.7.13.3</ecNumber>
    </recommendedName>
</protein>
<evidence type="ECO:0000256" key="6">
    <source>
        <dbReference type="ARBA" id="ARBA00022679"/>
    </source>
</evidence>